<protein>
    <submittedName>
        <fullName evidence="1">Uncharacterized protein</fullName>
    </submittedName>
</protein>
<reference evidence="1" key="1">
    <citation type="submission" date="2020-05" db="EMBL/GenBank/DDBJ databases">
        <authorList>
            <person name="Chiriac C."/>
            <person name="Salcher M."/>
            <person name="Ghai R."/>
            <person name="Kavagutti S V."/>
        </authorList>
    </citation>
    <scope>NUCLEOTIDE SEQUENCE</scope>
</reference>
<name>A0A6J5SL41_9CAUD</name>
<sequence length="76" mass="8619">MDIVDRLRNGCTCNFESTPCGAEEECQNAFDGADEIVKLREILSTVLEACEDVNSPDRKVREEITRTVRKALKEKE</sequence>
<evidence type="ECO:0000313" key="2">
    <source>
        <dbReference type="EMBL" id="CAB4218423.1"/>
    </source>
</evidence>
<dbReference type="EMBL" id="LR797459">
    <property type="protein sequence ID" value="CAB4218423.1"/>
    <property type="molecule type" value="Genomic_DNA"/>
</dbReference>
<proteinExistence type="predicted"/>
<dbReference type="EMBL" id="LR797412">
    <property type="protein sequence ID" value="CAB4214554.1"/>
    <property type="molecule type" value="Genomic_DNA"/>
</dbReference>
<accession>A0A6J5SL41</accession>
<gene>
    <name evidence="1" type="ORF">UFOVP1459_45</name>
    <name evidence="2" type="ORF">UFOVP1609_19</name>
</gene>
<evidence type="ECO:0000313" key="1">
    <source>
        <dbReference type="EMBL" id="CAB4214554.1"/>
    </source>
</evidence>
<organism evidence="1">
    <name type="scientific">uncultured Caudovirales phage</name>
    <dbReference type="NCBI Taxonomy" id="2100421"/>
    <lineage>
        <taxon>Viruses</taxon>
        <taxon>Duplodnaviria</taxon>
        <taxon>Heunggongvirae</taxon>
        <taxon>Uroviricota</taxon>
        <taxon>Caudoviricetes</taxon>
        <taxon>Peduoviridae</taxon>
        <taxon>Maltschvirus</taxon>
        <taxon>Maltschvirus maltsch</taxon>
    </lineage>
</organism>